<accession>A0ABR4PQD3</accession>
<feature type="region of interest" description="Disordered" evidence="1">
    <location>
        <begin position="99"/>
        <end position="154"/>
    </location>
</feature>
<dbReference type="Proteomes" id="UP001629113">
    <property type="component" value="Unassembled WGS sequence"/>
</dbReference>
<reference evidence="2 3" key="1">
    <citation type="submission" date="2024-06" db="EMBL/GenBank/DDBJ databases">
        <title>Complete genome of Phlyctema vagabunda strain 19-DSS-EL-015.</title>
        <authorList>
            <person name="Fiorenzani C."/>
        </authorList>
    </citation>
    <scope>NUCLEOTIDE SEQUENCE [LARGE SCALE GENOMIC DNA]</scope>
    <source>
        <strain evidence="2 3">19-DSS-EL-015</strain>
    </source>
</reference>
<feature type="compositionally biased region" description="Polar residues" evidence="1">
    <location>
        <begin position="71"/>
        <end position="83"/>
    </location>
</feature>
<evidence type="ECO:0000313" key="3">
    <source>
        <dbReference type="Proteomes" id="UP001629113"/>
    </source>
</evidence>
<feature type="region of interest" description="Disordered" evidence="1">
    <location>
        <begin position="1"/>
        <end position="83"/>
    </location>
</feature>
<comment type="caution">
    <text evidence="2">The sequence shown here is derived from an EMBL/GenBank/DDBJ whole genome shotgun (WGS) entry which is preliminary data.</text>
</comment>
<feature type="compositionally biased region" description="Polar residues" evidence="1">
    <location>
        <begin position="100"/>
        <end position="109"/>
    </location>
</feature>
<feature type="compositionally biased region" description="Basic and acidic residues" evidence="1">
    <location>
        <begin position="42"/>
        <end position="60"/>
    </location>
</feature>
<proteinExistence type="predicted"/>
<keyword evidence="3" id="KW-1185">Reference proteome</keyword>
<name>A0ABR4PQD3_9HELO</name>
<gene>
    <name evidence="2" type="ORF">PVAG01_02370</name>
</gene>
<evidence type="ECO:0000313" key="2">
    <source>
        <dbReference type="EMBL" id="KAL3425579.1"/>
    </source>
</evidence>
<feature type="compositionally biased region" description="Basic residues" evidence="1">
    <location>
        <begin position="130"/>
        <end position="140"/>
    </location>
</feature>
<protein>
    <submittedName>
        <fullName evidence="2">Uncharacterized protein</fullName>
    </submittedName>
</protein>
<evidence type="ECO:0000256" key="1">
    <source>
        <dbReference type="SAM" id="MobiDB-lite"/>
    </source>
</evidence>
<dbReference type="EMBL" id="JBFCZG010000002">
    <property type="protein sequence ID" value="KAL3425579.1"/>
    <property type="molecule type" value="Genomic_DNA"/>
</dbReference>
<organism evidence="2 3">
    <name type="scientific">Phlyctema vagabunda</name>
    <dbReference type="NCBI Taxonomy" id="108571"/>
    <lineage>
        <taxon>Eukaryota</taxon>
        <taxon>Fungi</taxon>
        <taxon>Dikarya</taxon>
        <taxon>Ascomycota</taxon>
        <taxon>Pezizomycotina</taxon>
        <taxon>Leotiomycetes</taxon>
        <taxon>Helotiales</taxon>
        <taxon>Dermateaceae</taxon>
        <taxon>Phlyctema</taxon>
    </lineage>
</organism>
<sequence length="154" mass="17224">MSAPPPSKEGKGKTRKIGNDTGNGNNIKPSLLETIKQINEPLNRDQQVEKEKKTKVDAKNLLDSFHAPLPTGSQNPSPTKRLSTRNLMVFPDEGLHIATKVTSKQTMSKNTEDDMETDDEDIPVKVTPQKSKKSKGKRGKGRELKTNRRNWSVY</sequence>